<keyword evidence="2" id="KW-0808">Transferase</keyword>
<evidence type="ECO:0000313" key="3">
    <source>
        <dbReference type="Proteomes" id="UP000183945"/>
    </source>
</evidence>
<dbReference type="GO" id="GO:0016757">
    <property type="term" value="F:glycosyltransferase activity"/>
    <property type="evidence" value="ECO:0007669"/>
    <property type="project" value="InterPro"/>
</dbReference>
<dbReference type="STRING" id="1073325.SAMN05444483_11260"/>
<feature type="domain" description="Glycosyl transferase family 1" evidence="1">
    <location>
        <begin position="191"/>
        <end position="349"/>
    </location>
</feature>
<dbReference type="OrthoDB" id="1411429at2"/>
<dbReference type="InterPro" id="IPR001296">
    <property type="entry name" value="Glyco_trans_1"/>
</dbReference>
<dbReference type="CDD" id="cd03801">
    <property type="entry name" value="GT4_PimA-like"/>
    <property type="match status" value="1"/>
</dbReference>
<dbReference type="Gene3D" id="3.40.50.2000">
    <property type="entry name" value="Glycogen Phosphorylase B"/>
    <property type="match status" value="2"/>
</dbReference>
<dbReference type="Proteomes" id="UP000183945">
    <property type="component" value="Unassembled WGS sequence"/>
</dbReference>
<dbReference type="EMBL" id="FQVT01000012">
    <property type="protein sequence ID" value="SHG44613.1"/>
    <property type="molecule type" value="Genomic_DNA"/>
</dbReference>
<name>A0A1M5JX62_SALEC</name>
<dbReference type="AlphaFoldDB" id="A0A1M5JX62"/>
<proteinExistence type="predicted"/>
<gene>
    <name evidence="2" type="ORF">SAMN05444483_11260</name>
</gene>
<keyword evidence="3" id="KW-1185">Reference proteome</keyword>
<organism evidence="2 3">
    <name type="scientific">Salegentibacter echinorum</name>
    <dbReference type="NCBI Taxonomy" id="1073325"/>
    <lineage>
        <taxon>Bacteria</taxon>
        <taxon>Pseudomonadati</taxon>
        <taxon>Bacteroidota</taxon>
        <taxon>Flavobacteriia</taxon>
        <taxon>Flavobacteriales</taxon>
        <taxon>Flavobacteriaceae</taxon>
        <taxon>Salegentibacter</taxon>
    </lineage>
</organism>
<dbReference type="SUPFAM" id="SSF53756">
    <property type="entry name" value="UDP-Glycosyltransferase/glycogen phosphorylase"/>
    <property type="match status" value="1"/>
</dbReference>
<dbReference type="PANTHER" id="PTHR12526">
    <property type="entry name" value="GLYCOSYLTRANSFERASE"/>
    <property type="match status" value="1"/>
</dbReference>
<dbReference type="RefSeq" id="WP_072880872.1">
    <property type="nucleotide sequence ID" value="NZ_FQVT01000012.1"/>
</dbReference>
<accession>A0A1M5JX62</accession>
<protein>
    <submittedName>
        <fullName evidence="2">Glycosyltransferase involved in cell wall bisynthesis</fullName>
    </submittedName>
</protein>
<dbReference type="Pfam" id="PF00534">
    <property type="entry name" value="Glycos_transf_1"/>
    <property type="match status" value="1"/>
</dbReference>
<evidence type="ECO:0000259" key="1">
    <source>
        <dbReference type="Pfam" id="PF00534"/>
    </source>
</evidence>
<reference evidence="3" key="1">
    <citation type="submission" date="2016-11" db="EMBL/GenBank/DDBJ databases">
        <authorList>
            <person name="Varghese N."/>
            <person name="Submissions S."/>
        </authorList>
    </citation>
    <scope>NUCLEOTIDE SEQUENCE [LARGE SCALE GENOMIC DNA]</scope>
    <source>
        <strain evidence="3">DSM 24579</strain>
    </source>
</reference>
<sequence length="383" mass="43936">MKILLVSIASPHFFNWTKQLEGSGHQVYWLDVYDSGGYFKQIDFVHQITGWRRRWDYPGRHRLKRKLPVLNKLINIFNEQKLEKVFEEKLKQIKPDVVHSFVMYLATAPILKVMQQNPQIKWIYSSWGSDLYYFRNEKAKLLDIQKTLPCINYLFTDCKRDYNIAQENGFKGSYLGTFPGGGGFSLKSAQKFVLPLDEKDILLIKGYQGRNGKAVEVLKSVTSLKEELKDYKIVVFGAPQEVFDYVANSKELLRFTNLKLFGQLPHREILKLMGKAKIYIGNSTSDGMPNTLLEAIIMEVFSIQSNPGGATAEIIKHGKNGLLIKNPGDSNEIAKLILKAIETPDLLKSGITYNTQNIKPNLEREKIKKQVLKKYKLVENNLL</sequence>
<evidence type="ECO:0000313" key="2">
    <source>
        <dbReference type="EMBL" id="SHG44613.1"/>
    </source>
</evidence>